<keyword evidence="7 8" id="KW-0807">Transducer</keyword>
<reference evidence="11 12" key="1">
    <citation type="submission" date="2017-04" db="EMBL/GenBank/DDBJ databases">
        <title>Complete genome sequence of the Campylobacter cuniculorum type strain LMG24588.</title>
        <authorList>
            <person name="Miller W.G."/>
            <person name="Yee E."/>
            <person name="Revez J."/>
            <person name="Bono J.L."/>
            <person name="Rossi M."/>
        </authorList>
    </citation>
    <scope>NUCLEOTIDE SEQUENCE [LARGE SCALE GENOMIC DNA]</scope>
    <source>
        <strain evidence="11 12">LMG 24588</strain>
    </source>
</reference>
<keyword evidence="4 9" id="KW-0812">Transmembrane</keyword>
<sequence>MNFDKTINNKKIINIQRRGGGGGMKLNTKMTIAISLVCVIGFIIFGILRYYNIQKNELQQKFGDYGHMLNLASLALDSYVKEKQRIIIELSQFISKNFNDDTQISSALANGERLGNFNLVYFGVETSGKQFRSNGNHSLISSGYDPRQRAWYKIAKSSNKDMVLSDIWLQNYKKIPVFGFSSPVIIDNKFQGVVGGDFTLKALNEFVSGIFSSSYSLFVIDSKGKIVISPNDKDIFQETELSKLLLSVENIDKLQNFTQIDNKMAVCRINHFTNWKICLLDDTSSIYGGTQNSIQNFIISIVVFGVILIIIVNILMRKLLSPLRIIRDEIFNFFDYLNGKTKQIDDLKAINTGDEFEEISEKLNENIISSKRNLDKDKECVKELIKALEQVSQGDFSVLISKDPANARLKELKIGILKAILNMKSSFETITKILQIYENDDFTQKANADEAQGAFANILTDINGLGIYISNMLKDSSDLSHSLKDHSQDLENRVRDIKRSLEIQVDSIKTSAQFIEQITNSMNEVSSRTSQVTIQAKDIKNVIGVIRDIAEQTNLLALNAAIEAARAREYGKGFAVVADEVRQLAERTENSLTEIETNVNILVQGINDMSQSIKEQTSEIIQVNEIAISLQNEVNKNMEIANSCDEIALKVNDYATDILKQIEAKKF</sequence>
<dbReference type="eggNOG" id="COG0840">
    <property type="taxonomic scope" value="Bacteria"/>
</dbReference>
<dbReference type="InterPro" id="IPR004089">
    <property type="entry name" value="MCPsignal_dom"/>
</dbReference>
<protein>
    <submittedName>
        <fullName evidence="11">MCP-domain signal transduction protein</fullName>
    </submittedName>
</protein>
<dbReference type="Gene3D" id="1.20.120.1530">
    <property type="match status" value="1"/>
</dbReference>
<evidence type="ECO:0000313" key="12">
    <source>
        <dbReference type="Proteomes" id="UP000192902"/>
    </source>
</evidence>
<comment type="subcellular location">
    <subcellularLocation>
        <location evidence="1">Cell membrane</location>
        <topology evidence="1">Multi-pass membrane protein</topology>
    </subcellularLocation>
</comment>
<dbReference type="KEGG" id="ccun:CCUN_0060"/>
<dbReference type="EMBL" id="CP020867">
    <property type="protein sequence ID" value="ARJ55728.1"/>
    <property type="molecule type" value="Genomic_DNA"/>
</dbReference>
<dbReference type="GO" id="GO:0006935">
    <property type="term" value="P:chemotaxis"/>
    <property type="evidence" value="ECO:0007669"/>
    <property type="project" value="UniProtKB-KW"/>
</dbReference>
<accession>A0A1W6BUH4</accession>
<evidence type="ECO:0000256" key="2">
    <source>
        <dbReference type="ARBA" id="ARBA00022475"/>
    </source>
</evidence>
<dbReference type="Gene3D" id="3.30.450.20">
    <property type="entry name" value="PAS domain"/>
    <property type="match status" value="2"/>
</dbReference>
<feature type="transmembrane region" description="Helical" evidence="9">
    <location>
        <begin position="297"/>
        <end position="316"/>
    </location>
</feature>
<feature type="domain" description="Methyl-accepting transducer" evidence="10">
    <location>
        <begin position="447"/>
        <end position="667"/>
    </location>
</feature>
<name>A0A1W6BUH4_9BACT</name>
<evidence type="ECO:0000256" key="1">
    <source>
        <dbReference type="ARBA" id="ARBA00004651"/>
    </source>
</evidence>
<dbReference type="STRING" id="1121267.CCUN_0060"/>
<feature type="transmembrane region" description="Helical" evidence="9">
    <location>
        <begin position="32"/>
        <end position="51"/>
    </location>
</feature>
<proteinExistence type="predicted"/>
<dbReference type="Gene3D" id="1.10.287.950">
    <property type="entry name" value="Methyl-accepting chemotaxis protein"/>
    <property type="match status" value="1"/>
</dbReference>
<dbReference type="CDD" id="cd12913">
    <property type="entry name" value="PDC1_MCP_like"/>
    <property type="match status" value="1"/>
</dbReference>
<dbReference type="GO" id="GO:0005886">
    <property type="term" value="C:plasma membrane"/>
    <property type="evidence" value="ECO:0007669"/>
    <property type="project" value="UniProtKB-SubCell"/>
</dbReference>
<dbReference type="InterPro" id="IPR029151">
    <property type="entry name" value="Sensor-like_sf"/>
</dbReference>
<dbReference type="Pfam" id="PF00015">
    <property type="entry name" value="MCPsignal"/>
    <property type="match status" value="1"/>
</dbReference>
<gene>
    <name evidence="11" type="ORF">CCUN_0060</name>
</gene>
<evidence type="ECO:0000259" key="10">
    <source>
        <dbReference type="PROSITE" id="PS50111"/>
    </source>
</evidence>
<evidence type="ECO:0000256" key="5">
    <source>
        <dbReference type="ARBA" id="ARBA00022989"/>
    </source>
</evidence>
<dbReference type="Pfam" id="PF02743">
    <property type="entry name" value="dCache_1"/>
    <property type="match status" value="1"/>
</dbReference>
<evidence type="ECO:0000313" key="11">
    <source>
        <dbReference type="EMBL" id="ARJ55728.1"/>
    </source>
</evidence>
<dbReference type="SUPFAM" id="SSF58104">
    <property type="entry name" value="Methyl-accepting chemotaxis protein (MCP) signaling domain"/>
    <property type="match status" value="1"/>
</dbReference>
<keyword evidence="3" id="KW-0145">Chemotaxis</keyword>
<dbReference type="GO" id="GO:0007165">
    <property type="term" value="P:signal transduction"/>
    <property type="evidence" value="ECO:0007669"/>
    <property type="project" value="UniProtKB-KW"/>
</dbReference>
<dbReference type="InterPro" id="IPR033479">
    <property type="entry name" value="dCache_1"/>
</dbReference>
<evidence type="ECO:0000256" key="3">
    <source>
        <dbReference type="ARBA" id="ARBA00022500"/>
    </source>
</evidence>
<organism evidence="11 12">
    <name type="scientific">Campylobacter cuniculorum DSM 23162 = LMG 24588</name>
    <dbReference type="NCBI Taxonomy" id="1121267"/>
    <lineage>
        <taxon>Bacteria</taxon>
        <taxon>Pseudomonadati</taxon>
        <taxon>Campylobacterota</taxon>
        <taxon>Epsilonproteobacteria</taxon>
        <taxon>Campylobacterales</taxon>
        <taxon>Campylobacteraceae</taxon>
        <taxon>Campylobacter</taxon>
    </lineage>
</organism>
<dbReference type="PROSITE" id="PS50111">
    <property type="entry name" value="CHEMOTAXIS_TRANSDUC_2"/>
    <property type="match status" value="1"/>
</dbReference>
<dbReference type="PANTHER" id="PTHR32089:SF112">
    <property type="entry name" value="LYSOZYME-LIKE PROTEIN-RELATED"/>
    <property type="match status" value="1"/>
</dbReference>
<evidence type="ECO:0000256" key="8">
    <source>
        <dbReference type="PROSITE-ProRule" id="PRU00284"/>
    </source>
</evidence>
<evidence type="ECO:0000256" key="9">
    <source>
        <dbReference type="SAM" id="Phobius"/>
    </source>
</evidence>
<keyword evidence="2" id="KW-1003">Cell membrane</keyword>
<evidence type="ECO:0000256" key="7">
    <source>
        <dbReference type="ARBA" id="ARBA00023224"/>
    </source>
</evidence>
<keyword evidence="5 9" id="KW-1133">Transmembrane helix</keyword>
<evidence type="ECO:0000256" key="4">
    <source>
        <dbReference type="ARBA" id="ARBA00022692"/>
    </source>
</evidence>
<dbReference type="SMART" id="SM00283">
    <property type="entry name" value="MA"/>
    <property type="match status" value="1"/>
</dbReference>
<evidence type="ECO:0000256" key="6">
    <source>
        <dbReference type="ARBA" id="ARBA00023136"/>
    </source>
</evidence>
<dbReference type="Proteomes" id="UP000192902">
    <property type="component" value="Chromosome"/>
</dbReference>
<dbReference type="AlphaFoldDB" id="A0A1W6BUH4"/>
<dbReference type="SUPFAM" id="SSF103190">
    <property type="entry name" value="Sensory domain-like"/>
    <property type="match status" value="1"/>
</dbReference>
<dbReference type="PANTHER" id="PTHR32089">
    <property type="entry name" value="METHYL-ACCEPTING CHEMOTAXIS PROTEIN MCPB"/>
    <property type="match status" value="1"/>
</dbReference>
<keyword evidence="6 9" id="KW-0472">Membrane</keyword>